<proteinExistence type="predicted"/>
<accession>A0ABY5KN36</accession>
<dbReference type="Proteomes" id="UP001316384">
    <property type="component" value="Chromosome"/>
</dbReference>
<protein>
    <submittedName>
        <fullName evidence="1">Uncharacterized protein</fullName>
    </submittedName>
</protein>
<dbReference type="EMBL" id="CP101987">
    <property type="protein sequence ID" value="UUI71699.1"/>
    <property type="molecule type" value="Genomic_DNA"/>
</dbReference>
<sequence>MSTFEQGDELRQTSRSGWAALVGGRFMCLVQSDDPQIGFQDVGATPVLWNDAEWAESRRRPG</sequence>
<evidence type="ECO:0000313" key="1">
    <source>
        <dbReference type="EMBL" id="UUI71699.1"/>
    </source>
</evidence>
<name>A0ABY5KN36_9CELL</name>
<gene>
    <name evidence="1" type="ORF">NP048_18225</name>
</gene>
<reference evidence="1 2" key="1">
    <citation type="submission" date="2022-07" db="EMBL/GenBank/DDBJ databases">
        <title>Novel species in genus cellulomonas.</title>
        <authorList>
            <person name="Ye L."/>
        </authorList>
    </citation>
    <scope>NUCLEOTIDE SEQUENCE [LARGE SCALE GENOMIC DNA]</scope>
    <source>
        <strain evidence="2">zg-B89</strain>
    </source>
</reference>
<evidence type="ECO:0000313" key="2">
    <source>
        <dbReference type="Proteomes" id="UP001316384"/>
    </source>
</evidence>
<dbReference type="RefSeq" id="WP_227576734.1">
    <property type="nucleotide sequence ID" value="NZ_CP101987.1"/>
</dbReference>
<keyword evidence="2" id="KW-1185">Reference proteome</keyword>
<organism evidence="1 2">
    <name type="scientific">Cellulomonas xiejunii</name>
    <dbReference type="NCBI Taxonomy" id="2968083"/>
    <lineage>
        <taxon>Bacteria</taxon>
        <taxon>Bacillati</taxon>
        <taxon>Actinomycetota</taxon>
        <taxon>Actinomycetes</taxon>
        <taxon>Micrococcales</taxon>
        <taxon>Cellulomonadaceae</taxon>
        <taxon>Cellulomonas</taxon>
    </lineage>
</organism>